<dbReference type="GO" id="GO:0005829">
    <property type="term" value="C:cytosol"/>
    <property type="evidence" value="ECO:0007669"/>
    <property type="project" value="TreeGrafter"/>
</dbReference>
<keyword evidence="5" id="KW-1185">Reference proteome</keyword>
<evidence type="ECO:0000256" key="2">
    <source>
        <dbReference type="ARBA" id="ARBA00022840"/>
    </source>
</evidence>
<gene>
    <name evidence="4" type="ORF">J2S41_006449</name>
</gene>
<dbReference type="InterPro" id="IPR050625">
    <property type="entry name" value="ParA/MinD_ATPase"/>
</dbReference>
<feature type="domain" description="Rv3660c-like CheY-like N-terminal" evidence="3">
    <location>
        <begin position="11"/>
        <end position="114"/>
    </location>
</feature>
<dbReference type="InterPro" id="IPR027417">
    <property type="entry name" value="P-loop_NTPase"/>
</dbReference>
<organism evidence="4 5">
    <name type="scientific">Catenuloplanes atrovinosus</name>
    <dbReference type="NCBI Taxonomy" id="137266"/>
    <lineage>
        <taxon>Bacteria</taxon>
        <taxon>Bacillati</taxon>
        <taxon>Actinomycetota</taxon>
        <taxon>Actinomycetes</taxon>
        <taxon>Micromonosporales</taxon>
        <taxon>Micromonosporaceae</taxon>
        <taxon>Catenuloplanes</taxon>
    </lineage>
</organism>
<dbReference type="GO" id="GO:0005524">
    <property type="term" value="F:ATP binding"/>
    <property type="evidence" value="ECO:0007669"/>
    <property type="project" value="UniProtKB-KW"/>
</dbReference>
<sequence>MARTGSRPLVVTADEALLDDLLRLAAAAGTELQVATDPAAARPHYEQAPVVLVGSDQTGPLSRARLRRRTVVLVGRAGTADPPPDLVERLGVEHIAVLPAAERWLVHRLGTPPPPPRGRVIALFGARGGAGTSTFAVTLAVTAARAGRRVLLLDADPLGGRLDLMVGLRQFDRDGPGELVLLGLDHGGPGDLPAGAITTGLDTGRRECDLVVADLPRHLGQAGPAALRDADQAHVIVPAELRACLAAGRIAALARPHSWRLSAIVRDASADTLTVDDVARTARLPVAGAYSSDPALRTLLARGEVPPVDGHGPLTGLCRRLLTVPPGRGTEEAAA</sequence>
<dbReference type="Pfam" id="PF10609">
    <property type="entry name" value="ParA"/>
    <property type="match status" value="1"/>
</dbReference>
<dbReference type="Gene3D" id="3.40.50.300">
    <property type="entry name" value="P-loop containing nucleotide triphosphate hydrolases"/>
    <property type="match status" value="1"/>
</dbReference>
<proteinExistence type="predicted"/>
<dbReference type="AlphaFoldDB" id="A0AAE4CCI6"/>
<dbReference type="PANTHER" id="PTHR43384:SF11">
    <property type="entry name" value="SEPTUM SITE DETERMINING PROTEIN"/>
    <property type="match status" value="1"/>
</dbReference>
<evidence type="ECO:0000313" key="4">
    <source>
        <dbReference type="EMBL" id="MDR7279671.1"/>
    </source>
</evidence>
<comment type="caution">
    <text evidence="4">The sequence shown here is derived from an EMBL/GenBank/DDBJ whole genome shotgun (WGS) entry which is preliminary data.</text>
</comment>
<keyword evidence="1" id="KW-0547">Nucleotide-binding</keyword>
<dbReference type="EMBL" id="JAVDYB010000001">
    <property type="protein sequence ID" value="MDR7279671.1"/>
    <property type="molecule type" value="Genomic_DNA"/>
</dbReference>
<dbReference type="GO" id="GO:0016887">
    <property type="term" value="F:ATP hydrolysis activity"/>
    <property type="evidence" value="ECO:0007669"/>
    <property type="project" value="TreeGrafter"/>
</dbReference>
<dbReference type="PANTHER" id="PTHR43384">
    <property type="entry name" value="SEPTUM SITE-DETERMINING PROTEIN MIND HOMOLOG, CHLOROPLASTIC-RELATED"/>
    <property type="match status" value="1"/>
</dbReference>
<keyword evidence="2" id="KW-0067">ATP-binding</keyword>
<dbReference type="Proteomes" id="UP001183643">
    <property type="component" value="Unassembled WGS sequence"/>
</dbReference>
<accession>A0AAE4CCI6</accession>
<dbReference type="GO" id="GO:0051782">
    <property type="term" value="P:negative regulation of cell division"/>
    <property type="evidence" value="ECO:0007669"/>
    <property type="project" value="TreeGrafter"/>
</dbReference>
<dbReference type="RefSeq" id="WP_310373621.1">
    <property type="nucleotide sequence ID" value="NZ_JAVDYB010000001.1"/>
</dbReference>
<dbReference type="GO" id="GO:0009898">
    <property type="term" value="C:cytoplasmic side of plasma membrane"/>
    <property type="evidence" value="ECO:0007669"/>
    <property type="project" value="TreeGrafter"/>
</dbReference>
<evidence type="ECO:0000259" key="3">
    <source>
        <dbReference type="Pfam" id="PF26563"/>
    </source>
</evidence>
<dbReference type="SUPFAM" id="SSF52540">
    <property type="entry name" value="P-loop containing nucleoside triphosphate hydrolases"/>
    <property type="match status" value="1"/>
</dbReference>
<dbReference type="InterPro" id="IPR033756">
    <property type="entry name" value="YlxH/NBP35"/>
</dbReference>
<evidence type="ECO:0000256" key="1">
    <source>
        <dbReference type="ARBA" id="ARBA00022741"/>
    </source>
</evidence>
<reference evidence="4" key="1">
    <citation type="submission" date="2023-07" db="EMBL/GenBank/DDBJ databases">
        <title>Sequencing the genomes of 1000 actinobacteria strains.</title>
        <authorList>
            <person name="Klenk H.-P."/>
        </authorList>
    </citation>
    <scope>NUCLEOTIDE SEQUENCE</scope>
    <source>
        <strain evidence="4">DSM 44707</strain>
    </source>
</reference>
<name>A0AAE4CCI6_9ACTN</name>
<dbReference type="Pfam" id="PF26563">
    <property type="entry name" value="Rv3660c_N"/>
    <property type="match status" value="1"/>
</dbReference>
<protein>
    <recommendedName>
        <fullName evidence="3">Rv3660c-like CheY-like N-terminal domain-containing protein</fullName>
    </recommendedName>
</protein>
<dbReference type="InterPro" id="IPR059050">
    <property type="entry name" value="Rv3660c_N"/>
</dbReference>
<evidence type="ECO:0000313" key="5">
    <source>
        <dbReference type="Proteomes" id="UP001183643"/>
    </source>
</evidence>